<comment type="caution">
    <text evidence="1">The sequence shown here is derived from an EMBL/GenBank/DDBJ whole genome shotgun (WGS) entry which is preliminary data.</text>
</comment>
<name>A0ACD3SPQ7_9BURK</name>
<accession>A0ACD3SPQ7</accession>
<dbReference type="EMBL" id="AKCV02000015">
    <property type="protein sequence ID" value="TMS58174.1"/>
    <property type="molecule type" value="Genomic_DNA"/>
</dbReference>
<evidence type="ECO:0000313" key="2">
    <source>
        <dbReference type="Proteomes" id="UP000004277"/>
    </source>
</evidence>
<sequence>MLETAALGAGLSWASGIRLYFTVLLAGLLARFGVLELPDSLRVLTSDWVLIAAGVLTVAEFVADKVPAFDSVWDAVHTFIRIPAGAILAAGAFGQLAPEWAIVAGLVGGTLAGVSHAAKSGTRALLNTSPEPFSNWTASAVEDVAVPGGLLLAIFTPVLFFCLLLVALIAAFWLLPKLWHGVRGIYQRLVRRFPQR</sequence>
<dbReference type="Proteomes" id="UP000004277">
    <property type="component" value="Unassembled WGS sequence"/>
</dbReference>
<proteinExistence type="predicted"/>
<evidence type="ECO:0000313" key="1">
    <source>
        <dbReference type="EMBL" id="TMS58174.1"/>
    </source>
</evidence>
<protein>
    <submittedName>
        <fullName evidence="1">DUF4126 domain-containing protein</fullName>
    </submittedName>
</protein>
<keyword evidence="2" id="KW-1185">Reference proteome</keyword>
<gene>
    <name evidence="1" type="ORF">MW7_005295</name>
</gene>
<organism evidence="1 2">
    <name type="scientific">Imbroritus primus</name>
    <dbReference type="NCBI Taxonomy" id="3058603"/>
    <lineage>
        <taxon>Bacteria</taxon>
        <taxon>Pseudomonadati</taxon>
        <taxon>Pseudomonadota</taxon>
        <taxon>Betaproteobacteria</taxon>
        <taxon>Burkholderiales</taxon>
        <taxon>Burkholderiaceae</taxon>
        <taxon>Imbroritus</taxon>
    </lineage>
</organism>
<reference evidence="1" key="1">
    <citation type="submission" date="2019-05" db="EMBL/GenBank/DDBJ databases">
        <title>Revised genome assembly of Burkholderiaceae (previously Ralstonia) sp. PBA.</title>
        <authorList>
            <person name="Gan H.M."/>
        </authorList>
    </citation>
    <scope>NUCLEOTIDE SEQUENCE</scope>
    <source>
        <strain evidence="1">PBA</strain>
    </source>
</reference>